<dbReference type="InterPro" id="IPR050079">
    <property type="entry name" value="DEAD_box_RNA_helicase"/>
</dbReference>
<dbReference type="PROSITE" id="PS00039">
    <property type="entry name" value="DEAD_ATP_HELICASE"/>
    <property type="match status" value="1"/>
</dbReference>
<dbReference type="CDD" id="cd18787">
    <property type="entry name" value="SF2_C_DEAD"/>
    <property type="match status" value="1"/>
</dbReference>
<dbReference type="InterPro" id="IPR027417">
    <property type="entry name" value="P-loop_NTPase"/>
</dbReference>
<keyword evidence="3 6" id="KW-0347">Helicase</keyword>
<keyword evidence="11" id="KW-1185">Reference proteome</keyword>
<dbReference type="GO" id="GO:0003724">
    <property type="term" value="F:RNA helicase activity"/>
    <property type="evidence" value="ECO:0007669"/>
    <property type="project" value="TreeGrafter"/>
</dbReference>
<evidence type="ECO:0000256" key="2">
    <source>
        <dbReference type="ARBA" id="ARBA00022801"/>
    </source>
</evidence>
<keyword evidence="4 6" id="KW-0067">ATP-binding</keyword>
<dbReference type="GO" id="GO:0005829">
    <property type="term" value="C:cytosol"/>
    <property type="evidence" value="ECO:0007669"/>
    <property type="project" value="TreeGrafter"/>
</dbReference>
<accession>A0A6C0GXT2</accession>
<dbReference type="SMART" id="SM00487">
    <property type="entry name" value="DEXDc"/>
    <property type="match status" value="1"/>
</dbReference>
<dbReference type="PROSITE" id="PS51192">
    <property type="entry name" value="HELICASE_ATP_BIND_1"/>
    <property type="match status" value="1"/>
</dbReference>
<dbReference type="PANTHER" id="PTHR47959:SF13">
    <property type="entry name" value="ATP-DEPENDENT RNA HELICASE RHLE"/>
    <property type="match status" value="1"/>
</dbReference>
<dbReference type="PROSITE" id="PS51194">
    <property type="entry name" value="HELICASE_CTER"/>
    <property type="match status" value="1"/>
</dbReference>
<dbReference type="GO" id="GO:0003676">
    <property type="term" value="F:nucleic acid binding"/>
    <property type="evidence" value="ECO:0007669"/>
    <property type="project" value="InterPro"/>
</dbReference>
<evidence type="ECO:0000256" key="4">
    <source>
        <dbReference type="ARBA" id="ARBA00022840"/>
    </source>
</evidence>
<dbReference type="InterPro" id="IPR014001">
    <property type="entry name" value="Helicase_ATP-bd"/>
</dbReference>
<protein>
    <submittedName>
        <fullName evidence="10">DEAD/DEAH box helicase</fullName>
    </submittedName>
</protein>
<dbReference type="CDD" id="cd00268">
    <property type="entry name" value="DEADc"/>
    <property type="match status" value="1"/>
</dbReference>
<dbReference type="SUPFAM" id="SSF52540">
    <property type="entry name" value="P-loop containing nucleoside triphosphate hydrolases"/>
    <property type="match status" value="1"/>
</dbReference>
<keyword evidence="2 6" id="KW-0378">Hydrolase</keyword>
<keyword evidence="1 6" id="KW-0547">Nucleotide-binding</keyword>
<gene>
    <name evidence="10" type="ORF">GXP67_35000</name>
</gene>
<evidence type="ECO:0000256" key="7">
    <source>
        <dbReference type="SAM" id="MobiDB-lite"/>
    </source>
</evidence>
<dbReference type="EMBL" id="CP048222">
    <property type="protein sequence ID" value="QHT72270.1"/>
    <property type="molecule type" value="Genomic_DNA"/>
</dbReference>
<name>A0A6C0GXT2_9BACT</name>
<dbReference type="Pfam" id="PF00271">
    <property type="entry name" value="Helicase_C"/>
    <property type="match status" value="1"/>
</dbReference>
<feature type="domain" description="Helicase C-terminal" evidence="9">
    <location>
        <begin position="214"/>
        <end position="359"/>
    </location>
</feature>
<dbReference type="GO" id="GO:0005524">
    <property type="term" value="F:ATP binding"/>
    <property type="evidence" value="ECO:0007669"/>
    <property type="project" value="UniProtKB-KW"/>
</dbReference>
<proteinExistence type="inferred from homology"/>
<reference evidence="10 11" key="1">
    <citation type="submission" date="2020-01" db="EMBL/GenBank/DDBJ databases">
        <authorList>
            <person name="Kim M.K."/>
        </authorList>
    </citation>
    <scope>NUCLEOTIDE SEQUENCE [LARGE SCALE GENOMIC DNA]</scope>
    <source>
        <strain evidence="10 11">172606-1</strain>
    </source>
</reference>
<comment type="similarity">
    <text evidence="5 6">Belongs to the DEAD box helicase family.</text>
</comment>
<sequence length="395" mass="43947">MGYSFCTPIQQQTIPLILQGKDLIGCAQTGTGKTAAFLIPILEQIISSEGGFVKTLIIVPTRELAKQIDGIIDGLAYHSPVRSIAVYGGGNGEDFSQQQKALDEGADIIIATPGRLIAHLQMGKVKLENLRHVILDEADKMLEMGFYEDIMSIIAKLPTKRQTLLFSATMPAKIRTLAKRILVEPEEITIAMAKPAEGIVQWVCHVYENQKLRVLEHLFKEKQVESMILFTSRKAKVNDIVGSLHRIGLSAQGIHSDKTQQERDATLNDFKNRRFKILVATDILSRGIDVEAISHIVNFEVPDPEDYVHRIGRTARAAATGEAITFVSEKEQYRLARIEKVLGKQIDQIEIPEVLGEVPKYNPTTARPGGKSFKGKKSGSKSKKPFKWKNKPEKN</sequence>
<dbReference type="Proteomes" id="UP000480178">
    <property type="component" value="Chromosome"/>
</dbReference>
<evidence type="ECO:0000259" key="8">
    <source>
        <dbReference type="PROSITE" id="PS51192"/>
    </source>
</evidence>
<evidence type="ECO:0000256" key="1">
    <source>
        <dbReference type="ARBA" id="ARBA00022741"/>
    </source>
</evidence>
<dbReference type="AlphaFoldDB" id="A0A6C0GXT2"/>
<dbReference type="GO" id="GO:0016787">
    <property type="term" value="F:hydrolase activity"/>
    <property type="evidence" value="ECO:0007669"/>
    <property type="project" value="UniProtKB-KW"/>
</dbReference>
<dbReference type="Pfam" id="PF00270">
    <property type="entry name" value="DEAD"/>
    <property type="match status" value="1"/>
</dbReference>
<feature type="region of interest" description="Disordered" evidence="7">
    <location>
        <begin position="357"/>
        <end position="395"/>
    </location>
</feature>
<evidence type="ECO:0000256" key="5">
    <source>
        <dbReference type="ARBA" id="ARBA00038437"/>
    </source>
</evidence>
<organism evidence="10 11">
    <name type="scientific">Rhodocytophaga rosea</name>
    <dbReference type="NCBI Taxonomy" id="2704465"/>
    <lineage>
        <taxon>Bacteria</taxon>
        <taxon>Pseudomonadati</taxon>
        <taxon>Bacteroidota</taxon>
        <taxon>Cytophagia</taxon>
        <taxon>Cytophagales</taxon>
        <taxon>Rhodocytophagaceae</taxon>
        <taxon>Rhodocytophaga</taxon>
    </lineage>
</organism>
<dbReference type="InterPro" id="IPR011545">
    <property type="entry name" value="DEAD/DEAH_box_helicase_dom"/>
</dbReference>
<feature type="compositionally biased region" description="Basic residues" evidence="7">
    <location>
        <begin position="373"/>
        <end position="389"/>
    </location>
</feature>
<evidence type="ECO:0000256" key="6">
    <source>
        <dbReference type="RuleBase" id="RU000492"/>
    </source>
</evidence>
<dbReference type="KEGG" id="rhoz:GXP67_35000"/>
<evidence type="ECO:0000259" key="9">
    <source>
        <dbReference type="PROSITE" id="PS51194"/>
    </source>
</evidence>
<feature type="domain" description="Helicase ATP-binding" evidence="8">
    <location>
        <begin position="14"/>
        <end position="188"/>
    </location>
</feature>
<dbReference type="InterPro" id="IPR044742">
    <property type="entry name" value="DEAD/DEAH_RhlB"/>
</dbReference>
<dbReference type="PANTHER" id="PTHR47959">
    <property type="entry name" value="ATP-DEPENDENT RNA HELICASE RHLE-RELATED"/>
    <property type="match status" value="1"/>
</dbReference>
<dbReference type="Gene3D" id="3.40.50.300">
    <property type="entry name" value="P-loop containing nucleotide triphosphate hydrolases"/>
    <property type="match status" value="2"/>
</dbReference>
<dbReference type="InterPro" id="IPR001650">
    <property type="entry name" value="Helicase_C-like"/>
</dbReference>
<dbReference type="InterPro" id="IPR000629">
    <property type="entry name" value="RNA-helicase_DEAD-box_CS"/>
</dbReference>
<evidence type="ECO:0000313" key="11">
    <source>
        <dbReference type="Proteomes" id="UP000480178"/>
    </source>
</evidence>
<evidence type="ECO:0000313" key="10">
    <source>
        <dbReference type="EMBL" id="QHT72270.1"/>
    </source>
</evidence>
<dbReference type="SMART" id="SM00490">
    <property type="entry name" value="HELICc"/>
    <property type="match status" value="1"/>
</dbReference>
<evidence type="ECO:0000256" key="3">
    <source>
        <dbReference type="ARBA" id="ARBA00022806"/>
    </source>
</evidence>